<dbReference type="Pfam" id="PF00486">
    <property type="entry name" value="Trans_reg_C"/>
    <property type="match status" value="1"/>
</dbReference>
<feature type="domain" description="Response regulatory" evidence="8">
    <location>
        <begin position="7"/>
        <end position="126"/>
    </location>
</feature>
<reference evidence="10 11" key="1">
    <citation type="submission" date="2019-08" db="EMBL/GenBank/DDBJ databases">
        <title>Complete genome sequence of Arcobacter acticola.</title>
        <authorList>
            <person name="Miller W."/>
        </authorList>
    </citation>
    <scope>NUCLEOTIDE SEQUENCE [LARGE SCALE GENOMIC DNA]</scope>
    <source>
        <strain evidence="10 11">KCTC 52212</strain>
    </source>
</reference>
<dbReference type="Pfam" id="PF00072">
    <property type="entry name" value="Response_reg"/>
    <property type="match status" value="1"/>
</dbReference>
<feature type="DNA-binding region" description="OmpR/PhoB-type" evidence="7">
    <location>
        <begin position="140"/>
        <end position="235"/>
    </location>
</feature>
<evidence type="ECO:0000313" key="11">
    <source>
        <dbReference type="Proteomes" id="UP000503483"/>
    </source>
</evidence>
<dbReference type="PANTHER" id="PTHR48111">
    <property type="entry name" value="REGULATOR OF RPOS"/>
    <property type="match status" value="1"/>
</dbReference>
<dbReference type="PROSITE" id="PS51755">
    <property type="entry name" value="OMPR_PHOB"/>
    <property type="match status" value="1"/>
</dbReference>
<proteinExistence type="predicted"/>
<dbReference type="PANTHER" id="PTHR48111:SF1">
    <property type="entry name" value="TWO-COMPONENT RESPONSE REGULATOR ORR33"/>
    <property type="match status" value="1"/>
</dbReference>
<dbReference type="SUPFAM" id="SSF52172">
    <property type="entry name" value="CheY-like"/>
    <property type="match status" value="1"/>
</dbReference>
<evidence type="ECO:0000256" key="5">
    <source>
        <dbReference type="ARBA" id="ARBA00023163"/>
    </source>
</evidence>
<dbReference type="Gene3D" id="1.10.10.10">
    <property type="entry name" value="Winged helix-like DNA-binding domain superfamily/Winged helix DNA-binding domain"/>
    <property type="match status" value="1"/>
</dbReference>
<protein>
    <submittedName>
        <fullName evidence="10">Two-component system response regulator</fullName>
    </submittedName>
</protein>
<dbReference type="SMART" id="SM00448">
    <property type="entry name" value="REC"/>
    <property type="match status" value="1"/>
</dbReference>
<sequence length="237" mass="27871">MNEYITRVLLVEDEEDAREILSFYLDTIFDEVQIASDGQEGLELYEKAYNDNKTFDLVLTDIQMPNLDGLSMIEDITKINEDQKFIIVSAYKDEEYLFKSINLNVISYFVKPLEVKNMMEMLKKVKSKVLEDKSNEPVEEVILKINNTYEYNRKTNLLYRNGELVDLSKKEKLLIEALVKNIKEIKTKEYLKEFIWKDSETSDATMRTVIKRVKDKIVDDDFIVSKKGLGYLIERNN</sequence>
<organism evidence="10 11">
    <name type="scientific">Arcobacter acticola</name>
    <dbReference type="NCBI Taxonomy" id="1849015"/>
    <lineage>
        <taxon>Bacteria</taxon>
        <taxon>Pseudomonadati</taxon>
        <taxon>Campylobacterota</taxon>
        <taxon>Epsilonproteobacteria</taxon>
        <taxon>Campylobacterales</taxon>
        <taxon>Arcobacteraceae</taxon>
        <taxon>Arcobacter</taxon>
    </lineage>
</organism>
<gene>
    <name evidence="10" type="ORF">AACT_2099</name>
</gene>
<evidence type="ECO:0000256" key="6">
    <source>
        <dbReference type="PROSITE-ProRule" id="PRU00169"/>
    </source>
</evidence>
<dbReference type="InterPro" id="IPR039420">
    <property type="entry name" value="WalR-like"/>
</dbReference>
<dbReference type="GO" id="GO:0005829">
    <property type="term" value="C:cytosol"/>
    <property type="evidence" value="ECO:0007669"/>
    <property type="project" value="TreeGrafter"/>
</dbReference>
<dbReference type="InterPro" id="IPR001867">
    <property type="entry name" value="OmpR/PhoB-type_DNA-bd"/>
</dbReference>
<dbReference type="SUPFAM" id="SSF46894">
    <property type="entry name" value="C-terminal effector domain of the bipartite response regulators"/>
    <property type="match status" value="1"/>
</dbReference>
<dbReference type="InterPro" id="IPR011006">
    <property type="entry name" value="CheY-like_superfamily"/>
</dbReference>
<dbReference type="GO" id="GO:0032993">
    <property type="term" value="C:protein-DNA complex"/>
    <property type="evidence" value="ECO:0007669"/>
    <property type="project" value="TreeGrafter"/>
</dbReference>
<dbReference type="AlphaFoldDB" id="A0A6M8EMC6"/>
<dbReference type="Proteomes" id="UP000503483">
    <property type="component" value="Chromosome"/>
</dbReference>
<evidence type="ECO:0000256" key="3">
    <source>
        <dbReference type="ARBA" id="ARBA00023015"/>
    </source>
</evidence>
<evidence type="ECO:0000259" key="9">
    <source>
        <dbReference type="PROSITE" id="PS51755"/>
    </source>
</evidence>
<dbReference type="InterPro" id="IPR036388">
    <property type="entry name" value="WH-like_DNA-bd_sf"/>
</dbReference>
<dbReference type="GO" id="GO:0000156">
    <property type="term" value="F:phosphorelay response regulator activity"/>
    <property type="evidence" value="ECO:0007669"/>
    <property type="project" value="TreeGrafter"/>
</dbReference>
<evidence type="ECO:0000259" key="8">
    <source>
        <dbReference type="PROSITE" id="PS50110"/>
    </source>
</evidence>
<dbReference type="PROSITE" id="PS50110">
    <property type="entry name" value="RESPONSE_REGULATORY"/>
    <property type="match status" value="1"/>
</dbReference>
<keyword evidence="1 6" id="KW-0597">Phosphoprotein</keyword>
<keyword evidence="4 7" id="KW-0238">DNA-binding</keyword>
<dbReference type="GO" id="GO:0006355">
    <property type="term" value="P:regulation of DNA-templated transcription"/>
    <property type="evidence" value="ECO:0007669"/>
    <property type="project" value="InterPro"/>
</dbReference>
<keyword evidence="5" id="KW-0804">Transcription</keyword>
<dbReference type="KEGG" id="paco:AACT_2099"/>
<dbReference type="EMBL" id="CP042652">
    <property type="protein sequence ID" value="QKE29229.1"/>
    <property type="molecule type" value="Genomic_DNA"/>
</dbReference>
<keyword evidence="2" id="KW-0902">Two-component regulatory system</keyword>
<evidence type="ECO:0000313" key="10">
    <source>
        <dbReference type="EMBL" id="QKE29229.1"/>
    </source>
</evidence>
<dbReference type="Gene3D" id="3.40.50.2300">
    <property type="match status" value="1"/>
</dbReference>
<name>A0A6M8EMC6_9BACT</name>
<dbReference type="GO" id="GO:0000976">
    <property type="term" value="F:transcription cis-regulatory region binding"/>
    <property type="evidence" value="ECO:0007669"/>
    <property type="project" value="TreeGrafter"/>
</dbReference>
<evidence type="ECO:0000256" key="7">
    <source>
        <dbReference type="PROSITE-ProRule" id="PRU01091"/>
    </source>
</evidence>
<accession>A0A6M8EMC6</accession>
<dbReference type="InterPro" id="IPR016032">
    <property type="entry name" value="Sig_transdc_resp-reg_C-effctor"/>
</dbReference>
<feature type="domain" description="OmpR/PhoB-type" evidence="9">
    <location>
        <begin position="140"/>
        <end position="235"/>
    </location>
</feature>
<keyword evidence="11" id="KW-1185">Reference proteome</keyword>
<dbReference type="RefSeq" id="WP_172126788.1">
    <property type="nucleotide sequence ID" value="NZ_CP042652.1"/>
</dbReference>
<feature type="modified residue" description="4-aspartylphosphate" evidence="6">
    <location>
        <position position="61"/>
    </location>
</feature>
<keyword evidence="3" id="KW-0805">Transcription regulation</keyword>
<dbReference type="SMART" id="SM00862">
    <property type="entry name" value="Trans_reg_C"/>
    <property type="match status" value="1"/>
</dbReference>
<dbReference type="InterPro" id="IPR001789">
    <property type="entry name" value="Sig_transdc_resp-reg_receiver"/>
</dbReference>
<evidence type="ECO:0000256" key="1">
    <source>
        <dbReference type="ARBA" id="ARBA00022553"/>
    </source>
</evidence>
<evidence type="ECO:0000256" key="2">
    <source>
        <dbReference type="ARBA" id="ARBA00023012"/>
    </source>
</evidence>
<evidence type="ECO:0000256" key="4">
    <source>
        <dbReference type="ARBA" id="ARBA00023125"/>
    </source>
</evidence>